<feature type="region of interest" description="Disordered" evidence="1">
    <location>
        <begin position="255"/>
        <end position="283"/>
    </location>
</feature>
<feature type="region of interest" description="Disordered" evidence="1">
    <location>
        <begin position="206"/>
        <end position="233"/>
    </location>
</feature>
<proteinExistence type="predicted"/>
<evidence type="ECO:0000313" key="3">
    <source>
        <dbReference type="Proteomes" id="UP001530293"/>
    </source>
</evidence>
<organism evidence="2 3">
    <name type="scientific">Discostella pseudostelligera</name>
    <dbReference type="NCBI Taxonomy" id="259834"/>
    <lineage>
        <taxon>Eukaryota</taxon>
        <taxon>Sar</taxon>
        <taxon>Stramenopiles</taxon>
        <taxon>Ochrophyta</taxon>
        <taxon>Bacillariophyta</taxon>
        <taxon>Coscinodiscophyceae</taxon>
        <taxon>Thalassiosirophycidae</taxon>
        <taxon>Stephanodiscales</taxon>
        <taxon>Stephanodiscaceae</taxon>
        <taxon>Discostella</taxon>
    </lineage>
</organism>
<sequence>MVVSKRSTRIAARNSRPTSVSNEAHSHKDGTGEEDQESGSTKCGDDGQTSLTSAGEIGKPIESVSGHLSLPSTDSRESSKRRGKKLDADPHRLRSSDLSDNSDQQSIINSKQKEKSALEKVSSFCRRTEKQAPPEELDGSRKRMRSEADVTGGSKRSKLPISDECTSESIIVDAMVIDSEPSSLSSSLYGCLGVKDDSATTRELDIGDEDRGRSLPQHDPSQLCDSNIENGSTQNCPDSNTAMTEMEECSILHASSSVSNKGEPNDEGVARPLTGSDSTMHKGDIHVENVGDDNQSTFRTSMQADITTALLTSTDNVEEHRENAGEIHEPTIARADVSHSISKTCESNETCQNTPRQSELQLDDKIEHDITQNDSVDDGTSRDKPLEIVAFGGHGRAEDDNPIEEITDNIAPIPTQNNTDGLRVRKAHSVSQLKMALFLEASKAHCFGNNGVRMFANYWDTLGKYLTSGPHGSLKRGGPGLRSRTGIESILSGFLKTRKMKLIHNKLILSIMAEAMKTHVPAHYSNHAPRQWKPKTTQSLRAKADEMEMDCNDQSSVQSHWDANFGPYSGTWTACGGEITLSKTDCSSSINPELVGSMRNGNVAEESIFPSCRLPGALDIDPLVRRLTTHSGVKASDNAVWMIIVAVREYSLSLLKKIIANDKDFGSGHAPQLPNHFHTSLSCQHRSWAKSNLLDGEGRIKDKDSNEGGAESKGKRVINSTSLANVLAERLSAASRLTSMYTTSSLDDRRGTSSLDGIEKVKCLINASIQRSASRRYKSSPEFEAKSSTSTTTDSSARATPVHTNASSNNTTQPDAAKHDAQMIVVPPSTATVVVPPPTTAQAFPTPLLPHLNKPQLLVPPTVAQGPPMYPVMPFQRMQLPNHTAPLMMNHSNHLSIENQVIQSRQLPLPISRPNREPRLKSQEPSPQLITNIMETPQLSSPTTTPTNNPASGRGSTNLAAMISRGENEEGATTEEGKAKEEDITTPPIANNSPTTPQSRGYGAKNLAALKARASSSSSTETGK</sequence>
<evidence type="ECO:0000256" key="1">
    <source>
        <dbReference type="SAM" id="MobiDB-lite"/>
    </source>
</evidence>
<feature type="region of interest" description="Disordered" evidence="1">
    <location>
        <begin position="1"/>
        <end position="162"/>
    </location>
</feature>
<feature type="compositionally biased region" description="Low complexity" evidence="1">
    <location>
        <begin position="1004"/>
        <end position="1024"/>
    </location>
</feature>
<name>A0ABD3LXG6_9STRA</name>
<feature type="compositionally biased region" description="Basic and acidic residues" evidence="1">
    <location>
        <begin position="126"/>
        <end position="148"/>
    </location>
</feature>
<gene>
    <name evidence="2" type="ORF">ACHAWU_009394</name>
</gene>
<dbReference type="Proteomes" id="UP001530293">
    <property type="component" value="Unassembled WGS sequence"/>
</dbReference>
<dbReference type="AlphaFoldDB" id="A0ABD3LXG6"/>
<dbReference type="EMBL" id="JALLBG020000314">
    <property type="protein sequence ID" value="KAL3756092.1"/>
    <property type="molecule type" value="Genomic_DNA"/>
</dbReference>
<comment type="caution">
    <text evidence="2">The sequence shown here is derived from an EMBL/GenBank/DDBJ whole genome shotgun (WGS) entry which is preliminary data.</text>
</comment>
<keyword evidence="3" id="KW-1185">Reference proteome</keyword>
<feature type="compositionally biased region" description="Polar residues" evidence="1">
    <location>
        <begin position="802"/>
        <end position="814"/>
    </location>
</feature>
<feature type="compositionally biased region" description="Basic and acidic residues" evidence="1">
    <location>
        <begin position="74"/>
        <end position="97"/>
    </location>
</feature>
<feature type="compositionally biased region" description="Low complexity" evidence="1">
    <location>
        <begin position="787"/>
        <end position="796"/>
    </location>
</feature>
<feature type="region of interest" description="Disordered" evidence="1">
    <location>
        <begin position="936"/>
        <end position="1024"/>
    </location>
</feature>
<feature type="compositionally biased region" description="Polar residues" evidence="1">
    <location>
        <begin position="988"/>
        <end position="999"/>
    </location>
</feature>
<protein>
    <submittedName>
        <fullName evidence="2">Uncharacterized protein</fullName>
    </submittedName>
</protein>
<reference evidence="2 3" key="1">
    <citation type="submission" date="2024-10" db="EMBL/GenBank/DDBJ databases">
        <title>Updated reference genomes for cyclostephanoid diatoms.</title>
        <authorList>
            <person name="Roberts W.R."/>
            <person name="Alverson A.J."/>
        </authorList>
    </citation>
    <scope>NUCLEOTIDE SEQUENCE [LARGE SCALE GENOMIC DNA]</scope>
    <source>
        <strain evidence="2 3">AJA232-27</strain>
    </source>
</reference>
<feature type="compositionally biased region" description="Polar residues" evidence="1">
    <location>
        <begin position="219"/>
        <end position="233"/>
    </location>
</feature>
<evidence type="ECO:0000313" key="2">
    <source>
        <dbReference type="EMBL" id="KAL3756092.1"/>
    </source>
</evidence>
<feature type="region of interest" description="Disordered" evidence="1">
    <location>
        <begin position="774"/>
        <end position="818"/>
    </location>
</feature>
<accession>A0ABD3LXG6</accession>